<reference evidence="3 4" key="1">
    <citation type="submission" date="2010-11" db="EMBL/GenBank/DDBJ databases">
        <authorList>
            <person name="Durkin A.S."/>
            <person name="Madupu R."/>
            <person name="Torralba M."/>
            <person name="Gillis M."/>
            <person name="Methe B."/>
            <person name="Sutton G."/>
            <person name="Nelson K.E."/>
        </authorList>
    </citation>
    <scope>NUCLEOTIDE SEQUENCE [LARGE SCALE GENOMIC DNA]</scope>
    <source>
        <strain evidence="3 4">UPII 345-E</strain>
    </source>
</reference>
<dbReference type="PROSITE" id="PS51494">
    <property type="entry name" value="SPOIVB"/>
    <property type="match status" value="1"/>
</dbReference>
<dbReference type="InterPro" id="IPR008763">
    <property type="entry name" value="Peptidase_S55"/>
</dbReference>
<dbReference type="EMBL" id="AENT01000012">
    <property type="protein sequence ID" value="EFR42962.1"/>
    <property type="molecule type" value="Genomic_DNA"/>
</dbReference>
<accession>E4L8J9</accession>
<comment type="caution">
    <text evidence="3">The sequence shown here is derived from an EMBL/GenBank/DDBJ whole genome shotgun (WGS) entry which is preliminary data.</text>
</comment>
<feature type="domain" description="Peptidase S55" evidence="2">
    <location>
        <begin position="1"/>
        <end position="144"/>
    </location>
</feature>
<dbReference type="eggNOG" id="COG3064">
    <property type="taxonomic scope" value="Bacteria"/>
</dbReference>
<dbReference type="Pfam" id="PF05580">
    <property type="entry name" value="Peptidase_S55"/>
    <property type="match status" value="1"/>
</dbReference>
<feature type="chain" id="PRO_5003185012" description="Peptidase S55 domain-containing protein" evidence="1">
    <location>
        <begin position="26"/>
        <end position="601"/>
    </location>
</feature>
<sequence length="601" mass="66366">MSNKKILKCLVISAMILLGGSYVHANQEFMPVSEVKEGMHGYAKTVIHGTKIDTFDVDVMGVMKKQGNTGGDLILIKVSGPVIDESNGIAQGMSGSPVYINGKLLGAVAYGFSNSGGRIGMVTPISDMLGLWTIDDNKKATSHTLPDGLIPIKTPLMSTGYTEDAMKYLEKRMKDFNMYPLSAATSSVDEIARPLEAGGAVAATMVTGDLKLGAVGTVTYVDKDHIVAFGHPFRNTGSTSYFMNNSYIFTVIPSTDTPFKLASVGADIGEITQDRVEGIAGINGIIPDFASFHAYVKDKDTGEHRDLNVKMIQDEKIIASLTSTSAYSAVNSTINRKGEGTVTLKYTLYPKDLKKKPFTRSNMFWSSVDISEKSVEELHNAISILAQNQFEKFPLRSITLDAEVTKERKTAQLLDATAAPTIVSPGDMIYIRVRLQSYRGNIFYKDLTFTVPKDQPLGEMTLEVRGGGVVPLPYLIQQQQLNFSDEVIDRLRKYKDFDDLFNKLEESDQNNQIVVEILNTDSGMPDKKIDKKVENLEAKEENNNSKSKTRLKTDYIVYGDGQFTFQVMNPSDKDKELKKLTKEKRKVKLDFSKDSSENPTA</sequence>
<dbReference type="OrthoDB" id="9765242at2"/>
<evidence type="ECO:0000256" key="1">
    <source>
        <dbReference type="SAM" id="SignalP"/>
    </source>
</evidence>
<dbReference type="Proteomes" id="UP000004594">
    <property type="component" value="Unassembled WGS sequence"/>
</dbReference>
<protein>
    <recommendedName>
        <fullName evidence="2">Peptidase S55 domain-containing protein</fullName>
    </recommendedName>
</protein>
<dbReference type="AlphaFoldDB" id="E4L8J9"/>
<feature type="signal peptide" evidence="1">
    <location>
        <begin position="1"/>
        <end position="25"/>
    </location>
</feature>
<evidence type="ECO:0000259" key="2">
    <source>
        <dbReference type="PROSITE" id="PS51494"/>
    </source>
</evidence>
<gene>
    <name evidence="3" type="ORF">HMPREF9220_1185</name>
</gene>
<name>E4L8J9_9FIRM</name>
<keyword evidence="1" id="KW-0732">Signal</keyword>
<dbReference type="RefSeq" id="WP_007554369.1">
    <property type="nucleotide sequence ID" value="NZ_AENT01000012.1"/>
</dbReference>
<dbReference type="InterPro" id="IPR009003">
    <property type="entry name" value="Peptidase_S1_PA"/>
</dbReference>
<organism evidence="3 4">
    <name type="scientific">Dialister micraerophilus UPII 345-E</name>
    <dbReference type="NCBI Taxonomy" id="910314"/>
    <lineage>
        <taxon>Bacteria</taxon>
        <taxon>Bacillati</taxon>
        <taxon>Bacillota</taxon>
        <taxon>Negativicutes</taxon>
        <taxon>Veillonellales</taxon>
        <taxon>Veillonellaceae</taxon>
        <taxon>Dialister</taxon>
    </lineage>
</organism>
<dbReference type="SUPFAM" id="SSF50494">
    <property type="entry name" value="Trypsin-like serine proteases"/>
    <property type="match status" value="1"/>
</dbReference>
<evidence type="ECO:0000313" key="3">
    <source>
        <dbReference type="EMBL" id="EFR42962.1"/>
    </source>
</evidence>
<proteinExistence type="predicted"/>
<evidence type="ECO:0000313" key="4">
    <source>
        <dbReference type="Proteomes" id="UP000004594"/>
    </source>
</evidence>